<dbReference type="EMBL" id="NBSK02000004">
    <property type="protein sequence ID" value="KAJ0209923.1"/>
    <property type="molecule type" value="Genomic_DNA"/>
</dbReference>
<gene>
    <name evidence="1" type="ORF">LSAT_V11C400201510</name>
</gene>
<reference evidence="1 2" key="1">
    <citation type="journal article" date="2017" name="Nat. Commun.">
        <title>Genome assembly with in vitro proximity ligation data and whole-genome triplication in lettuce.</title>
        <authorList>
            <person name="Reyes-Chin-Wo S."/>
            <person name="Wang Z."/>
            <person name="Yang X."/>
            <person name="Kozik A."/>
            <person name="Arikit S."/>
            <person name="Song C."/>
            <person name="Xia L."/>
            <person name="Froenicke L."/>
            <person name="Lavelle D.O."/>
            <person name="Truco M.J."/>
            <person name="Xia R."/>
            <person name="Zhu S."/>
            <person name="Xu C."/>
            <person name="Xu H."/>
            <person name="Xu X."/>
            <person name="Cox K."/>
            <person name="Korf I."/>
            <person name="Meyers B.C."/>
            <person name="Michelmore R.W."/>
        </authorList>
    </citation>
    <scope>NUCLEOTIDE SEQUENCE [LARGE SCALE GENOMIC DNA]</scope>
    <source>
        <strain evidence="2">cv. Salinas</strain>
        <tissue evidence="1">Seedlings</tissue>
    </source>
</reference>
<keyword evidence="2" id="KW-1185">Reference proteome</keyword>
<protein>
    <recommendedName>
        <fullName evidence="3">RNA-directed DNA polymerase, eukaryota</fullName>
    </recommendedName>
</protein>
<organism evidence="1 2">
    <name type="scientific">Lactuca sativa</name>
    <name type="common">Garden lettuce</name>
    <dbReference type="NCBI Taxonomy" id="4236"/>
    <lineage>
        <taxon>Eukaryota</taxon>
        <taxon>Viridiplantae</taxon>
        <taxon>Streptophyta</taxon>
        <taxon>Embryophyta</taxon>
        <taxon>Tracheophyta</taxon>
        <taxon>Spermatophyta</taxon>
        <taxon>Magnoliopsida</taxon>
        <taxon>eudicotyledons</taxon>
        <taxon>Gunneridae</taxon>
        <taxon>Pentapetalae</taxon>
        <taxon>asterids</taxon>
        <taxon>campanulids</taxon>
        <taxon>Asterales</taxon>
        <taxon>Asteraceae</taxon>
        <taxon>Cichorioideae</taxon>
        <taxon>Cichorieae</taxon>
        <taxon>Lactucinae</taxon>
        <taxon>Lactuca</taxon>
    </lineage>
</organism>
<evidence type="ECO:0008006" key="3">
    <source>
        <dbReference type="Google" id="ProtNLM"/>
    </source>
</evidence>
<sequence>MIKLQKGIKEWRAADHPKEEVDLRNHKLVVERLDHEAEKRNLTEVELEQRRDSFKKVAEIEKFKALDIKQKSRIKWAVDGDENTRFFHGYVNSNNRKNGIDGIMINGNWCTDPSLIKMEAFNFLLRNLRRDGLPDLNLLADISSRSFQLTTSCLKPLLPSKK</sequence>
<comment type="caution">
    <text evidence="1">The sequence shown here is derived from an EMBL/GenBank/DDBJ whole genome shotgun (WGS) entry which is preliminary data.</text>
</comment>
<name>A0A9R1VPU9_LACSA</name>
<evidence type="ECO:0000313" key="1">
    <source>
        <dbReference type="EMBL" id="KAJ0209923.1"/>
    </source>
</evidence>
<proteinExistence type="predicted"/>
<evidence type="ECO:0000313" key="2">
    <source>
        <dbReference type="Proteomes" id="UP000235145"/>
    </source>
</evidence>
<dbReference type="AlphaFoldDB" id="A0A9R1VPU9"/>
<accession>A0A9R1VPU9</accession>
<dbReference type="Proteomes" id="UP000235145">
    <property type="component" value="Unassembled WGS sequence"/>
</dbReference>